<dbReference type="PANTHER" id="PTHR44688:SF16">
    <property type="entry name" value="DNA-BINDING TRANSCRIPTIONAL ACTIVATOR DEVR_DOSR"/>
    <property type="match status" value="1"/>
</dbReference>
<keyword evidence="2" id="KW-0238">DNA-binding</keyword>
<dbReference type="RefSeq" id="WP_128213287.1">
    <property type="nucleotide sequence ID" value="NZ_CP025746.1"/>
</dbReference>
<dbReference type="Gene3D" id="1.10.10.10">
    <property type="entry name" value="Winged helix-like DNA-binding domain superfamily/Winged helix DNA-binding domain"/>
    <property type="match status" value="1"/>
</dbReference>
<protein>
    <recommendedName>
        <fullName evidence="4">HTH luxR-type domain-containing protein</fullName>
    </recommendedName>
</protein>
<dbReference type="Pfam" id="PF25873">
    <property type="entry name" value="WHD_MalT"/>
    <property type="match status" value="1"/>
</dbReference>
<evidence type="ECO:0000313" key="6">
    <source>
        <dbReference type="Proteomes" id="UP000286268"/>
    </source>
</evidence>
<dbReference type="PROSITE" id="PS50043">
    <property type="entry name" value="HTH_LUXR_2"/>
    <property type="match status" value="1"/>
</dbReference>
<reference evidence="5 6" key="1">
    <citation type="submission" date="2018-01" db="EMBL/GenBank/DDBJ databases">
        <title>Genome Sequencing and Assembly of Anaerobacter polyendosporus strain CT4.</title>
        <authorList>
            <person name="Tachaapaikoon C."/>
            <person name="Sutheeworapong S."/>
            <person name="Jenjaroenpun P."/>
            <person name="Wongsurawat T."/>
            <person name="Nookeaw I."/>
            <person name="Cheawchanlertfa P."/>
            <person name="Kosugi A."/>
            <person name="Cheevadhanarak S."/>
            <person name="Ratanakhanokchai K."/>
        </authorList>
    </citation>
    <scope>NUCLEOTIDE SEQUENCE [LARGE SCALE GENOMIC DNA]</scope>
    <source>
        <strain evidence="5 6">CT4</strain>
    </source>
</reference>
<dbReference type="SUPFAM" id="SSF48452">
    <property type="entry name" value="TPR-like"/>
    <property type="match status" value="1"/>
</dbReference>
<dbReference type="InterPro" id="IPR059106">
    <property type="entry name" value="WHD_MalT"/>
</dbReference>
<keyword evidence="6" id="KW-1185">Reference proteome</keyword>
<dbReference type="PRINTS" id="PR00038">
    <property type="entry name" value="HTHLUXR"/>
</dbReference>
<dbReference type="Pfam" id="PF00196">
    <property type="entry name" value="GerE"/>
    <property type="match status" value="1"/>
</dbReference>
<dbReference type="EMBL" id="CP025746">
    <property type="protein sequence ID" value="QAA32498.1"/>
    <property type="molecule type" value="Genomic_DNA"/>
</dbReference>
<gene>
    <name evidence="5" type="ORF">C1I91_13100</name>
</gene>
<dbReference type="Pfam" id="PF17874">
    <property type="entry name" value="TPR_MalT"/>
    <property type="match status" value="1"/>
</dbReference>
<dbReference type="CDD" id="cd06170">
    <property type="entry name" value="LuxR_C_like"/>
    <property type="match status" value="1"/>
</dbReference>
<organism evidence="5 6">
    <name type="scientific">Clostridium manihotivorum</name>
    <dbReference type="NCBI Taxonomy" id="2320868"/>
    <lineage>
        <taxon>Bacteria</taxon>
        <taxon>Bacillati</taxon>
        <taxon>Bacillota</taxon>
        <taxon>Clostridia</taxon>
        <taxon>Eubacteriales</taxon>
        <taxon>Clostridiaceae</taxon>
        <taxon>Clostridium</taxon>
    </lineage>
</organism>
<dbReference type="InterPro" id="IPR011990">
    <property type="entry name" value="TPR-like_helical_dom_sf"/>
</dbReference>
<evidence type="ECO:0000256" key="3">
    <source>
        <dbReference type="ARBA" id="ARBA00023163"/>
    </source>
</evidence>
<dbReference type="OrthoDB" id="9789465at2"/>
<sequence>MKYMSLKYSIPKTKNELVLRKSLFKKLDEAVIAKLTTVVAPAGYGKTSLISSWANLNTKDNLCFKWISLDESDNEIHNFWNTFLNCLITEDKCSKAYKLSDNEQNLNFHYFITVASDYLAKSSDMRLVFILDDFHNITDSKIHKEFNTLIKYLPEKLHLIMISRERLPVSLSKYLINNEVLELDTEDLRFSVEETTSLFRRKSAINISDEDIKILRDNFDGWAAGMQIFILSNKDTNINSDSIREFTGQQRYIFNFFTEEVFEHLDEEIKSFLVKTSCLDVLNASLCDKAIGTNSSYKILEYLEQRNLFLFPLDDKNQWYKYHCLFKDFLNRQLNKHSEQCIKEIYYHAAIWYEESSYYTEAVSYYSKAEKYKEIVAILDNEGLNMLKRGNTSVLRRCLRSIPENISRENASVCIYYAWLSLLNSELNQVNRYLDYGKASLSRSNNDNYEGIEAQISTITIITDYLKGNINKNMEELKSSMELLQEFPQMYCIVALNLGGSYMAKGDINSGEYWFYETLNASKEIDSFYTAIIALRSMSTCKFLKGEIKELEELYTDCLKYCKTAKVEYSPIIGLLYVGIADINFRKNNLESCENYLETALELGEAANINEILYDGYLLMSKLLVCKKDYKKAIKMINKAKYISKKDKLFIRVIEPVETWEINLLLNVNDLSSVDQWERDNSVVLENDINMLNLAIYRTLSNIYIKKGLSIKSINTLSKIVSYSENNSLEGVAFEAYVKRALEYYKIEKLSEAFSDMESVAALLLKSENFRVVFEHDKELLDLLNMMKISTDNFPLDFLVNRLKIRTLKSSEELLSERETEVLNLVKLGYTNTEIGERLFISTGTVKRHIINIYSKLDVHTRTQAVLKASELNIL</sequence>
<name>A0A410DU19_9CLOT</name>
<keyword evidence="3" id="KW-0804">Transcription</keyword>
<dbReference type="AlphaFoldDB" id="A0A410DU19"/>
<dbReference type="InterPro" id="IPR041617">
    <property type="entry name" value="TPR_MalT"/>
</dbReference>
<dbReference type="SUPFAM" id="SSF52540">
    <property type="entry name" value="P-loop containing nucleoside triphosphate hydrolases"/>
    <property type="match status" value="1"/>
</dbReference>
<accession>A0A410DU19</accession>
<dbReference type="InterPro" id="IPR027417">
    <property type="entry name" value="P-loop_NTPase"/>
</dbReference>
<dbReference type="GO" id="GO:0006355">
    <property type="term" value="P:regulation of DNA-templated transcription"/>
    <property type="evidence" value="ECO:0007669"/>
    <property type="project" value="InterPro"/>
</dbReference>
<evidence type="ECO:0000313" key="5">
    <source>
        <dbReference type="EMBL" id="QAA32498.1"/>
    </source>
</evidence>
<proteinExistence type="predicted"/>
<dbReference type="SUPFAM" id="SSF46894">
    <property type="entry name" value="C-terminal effector domain of the bipartite response regulators"/>
    <property type="match status" value="1"/>
</dbReference>
<evidence type="ECO:0000256" key="2">
    <source>
        <dbReference type="ARBA" id="ARBA00023125"/>
    </source>
</evidence>
<dbReference type="InterPro" id="IPR036388">
    <property type="entry name" value="WH-like_DNA-bd_sf"/>
</dbReference>
<keyword evidence="1" id="KW-0805">Transcription regulation</keyword>
<dbReference type="InterPro" id="IPR000792">
    <property type="entry name" value="Tscrpt_reg_LuxR_C"/>
</dbReference>
<dbReference type="PROSITE" id="PS00622">
    <property type="entry name" value="HTH_LUXR_1"/>
    <property type="match status" value="1"/>
</dbReference>
<dbReference type="GO" id="GO:0003677">
    <property type="term" value="F:DNA binding"/>
    <property type="evidence" value="ECO:0007669"/>
    <property type="project" value="UniProtKB-KW"/>
</dbReference>
<dbReference type="SMART" id="SM00421">
    <property type="entry name" value="HTH_LUXR"/>
    <property type="match status" value="1"/>
</dbReference>
<dbReference type="Gene3D" id="1.25.40.10">
    <property type="entry name" value="Tetratricopeptide repeat domain"/>
    <property type="match status" value="1"/>
</dbReference>
<dbReference type="Gene3D" id="3.40.50.300">
    <property type="entry name" value="P-loop containing nucleotide triphosphate hydrolases"/>
    <property type="match status" value="1"/>
</dbReference>
<evidence type="ECO:0000259" key="4">
    <source>
        <dbReference type="PROSITE" id="PS50043"/>
    </source>
</evidence>
<evidence type="ECO:0000256" key="1">
    <source>
        <dbReference type="ARBA" id="ARBA00023015"/>
    </source>
</evidence>
<dbReference type="InterPro" id="IPR016032">
    <property type="entry name" value="Sig_transdc_resp-reg_C-effctor"/>
</dbReference>
<feature type="domain" description="HTH luxR-type" evidence="4">
    <location>
        <begin position="808"/>
        <end position="873"/>
    </location>
</feature>
<dbReference type="PANTHER" id="PTHR44688">
    <property type="entry name" value="DNA-BINDING TRANSCRIPTIONAL ACTIVATOR DEVR_DOSR"/>
    <property type="match status" value="1"/>
</dbReference>
<dbReference type="Proteomes" id="UP000286268">
    <property type="component" value="Chromosome"/>
</dbReference>
<dbReference type="KEGG" id="cmah:C1I91_13100"/>